<proteinExistence type="predicted"/>
<accession>A0A3S0NE66</accession>
<comment type="caution">
    <text evidence="1">The sequence shown here is derived from an EMBL/GenBank/DDBJ whole genome shotgun (WGS) entry which is preliminary data.</text>
</comment>
<reference evidence="1" key="1">
    <citation type="submission" date="2018-12" db="EMBL/GenBank/DDBJ databases">
        <authorList>
            <person name="Jadhav K."/>
            <person name="Kushwaha B."/>
            <person name="Jadhav I."/>
        </authorList>
    </citation>
    <scope>NUCLEOTIDE SEQUENCE [LARGE SCALE GENOMIC DNA]</scope>
    <source>
        <strain evidence="1">SBS 10</strain>
    </source>
</reference>
<evidence type="ECO:0000313" key="1">
    <source>
        <dbReference type="EMBL" id="RUA22700.1"/>
    </source>
</evidence>
<dbReference type="EMBL" id="RXHI01000011">
    <property type="protein sequence ID" value="RUA22700.1"/>
    <property type="molecule type" value="Genomic_DNA"/>
</dbReference>
<sequence length="59" mass="5994">MLGNPERVVAIGINDPAALIGSALYGMRVSNSFSQAVAEQSLDFLTEAVRCAAAIAGVG</sequence>
<organism evidence="1">
    <name type="scientific">Billgrantia gudaonensis</name>
    <dbReference type="NCBI Taxonomy" id="376427"/>
    <lineage>
        <taxon>Bacteria</taxon>
        <taxon>Pseudomonadati</taxon>
        <taxon>Pseudomonadota</taxon>
        <taxon>Gammaproteobacteria</taxon>
        <taxon>Oceanospirillales</taxon>
        <taxon>Halomonadaceae</taxon>
        <taxon>Billgrantia</taxon>
    </lineage>
</organism>
<gene>
    <name evidence="1" type="ORF">DSL92_04185</name>
</gene>
<protein>
    <submittedName>
        <fullName evidence="1">Uncharacterized protein</fullName>
    </submittedName>
</protein>
<name>A0A3S0NE66_9GAMM</name>
<dbReference type="AlphaFoldDB" id="A0A3S0NE66"/>